<dbReference type="InterPro" id="IPR015273">
    <property type="entry name" value="Cys-tRNA-synt_Ia_DALR"/>
</dbReference>
<keyword evidence="8 12" id="KW-0862">Zinc</keyword>
<feature type="binding site" evidence="12">
    <location>
        <position position="280"/>
    </location>
    <ligand>
        <name>ATP</name>
        <dbReference type="ChEBI" id="CHEBI:30616"/>
    </ligand>
</feature>
<feature type="binding site" evidence="12">
    <location>
        <position position="244"/>
    </location>
    <ligand>
        <name>Zn(2+)</name>
        <dbReference type="ChEBI" id="CHEBI:29105"/>
    </ligand>
</feature>
<feature type="domain" description="Cysteinyl-tRNA synthetase class Ia DALR" evidence="13">
    <location>
        <begin position="354"/>
        <end position="413"/>
    </location>
</feature>
<evidence type="ECO:0000313" key="15">
    <source>
        <dbReference type="Proteomes" id="UP001301152"/>
    </source>
</evidence>
<evidence type="ECO:0000256" key="7">
    <source>
        <dbReference type="ARBA" id="ARBA00022741"/>
    </source>
</evidence>
<evidence type="ECO:0000256" key="10">
    <source>
        <dbReference type="ARBA" id="ARBA00022917"/>
    </source>
</evidence>
<keyword evidence="15" id="KW-1185">Reference proteome</keyword>
<dbReference type="InterPro" id="IPR009080">
    <property type="entry name" value="tRNAsynth_Ia_anticodon-bd"/>
</dbReference>
<reference evidence="14 15" key="1">
    <citation type="submission" date="2022-11" db="EMBL/GenBank/DDBJ databases">
        <title>Genome sequencing of Acetobacter type strain.</title>
        <authorList>
            <person name="Heo J."/>
            <person name="Lee D."/>
            <person name="Han B.-H."/>
            <person name="Hong S.-B."/>
            <person name="Kwon S.-W."/>
        </authorList>
    </citation>
    <scope>NUCLEOTIDE SEQUENCE [LARGE SCALE GENOMIC DNA]</scope>
    <source>
        <strain evidence="14 15">KACC 21253</strain>
    </source>
</reference>
<dbReference type="Pfam" id="PF23493">
    <property type="entry name" value="CysS_C"/>
    <property type="match status" value="1"/>
</dbReference>
<protein>
    <recommendedName>
        <fullName evidence="12">Cysteine--tRNA ligase</fullName>
        <ecNumber evidence="12">6.1.1.16</ecNumber>
    </recommendedName>
    <alternativeName>
        <fullName evidence="12">Cysteinyl-tRNA synthetase</fullName>
        <shortName evidence="12">CysRS</shortName>
    </alternativeName>
</protein>
<sequence>MKETGTDPGRHALFLTNTLSGRKQRFQPRDPNRVTLYVCGPTVYNYAHLGNARSAVVFDLLYRVLRQKYSRVLYARNFTDVDDKINAEAARTGQSIRVLTDRFIDAYRSDMKALGLLTPDFEPRVTDHIPDIISIISRLIDRGHAYVAEGHVLFHVPSFGQYGVLSGRKQEDLMGSGRVEIAPFKHNPADFVLWKPSSPDLPGWESLWGRGRPGWHIECSAMTENRLGLPIDLHGGGQDLIFPHHENEIAQSVSARDGAEYCKFWVHNGFVTVEGRKMSKSLDNVVLVHDLLKEAEGEAIRLALLSAHYRQPLDWSTELLEQCRRTLERLHRLLSDTDHLSQENITEGSSEPGIVARELYDDLNTPAALKALFGTARSLRHAVSHSERVQLRIELLAGLRLLGLFKENKLTSFQSVLGAFISDMLERRTEARDKRDFAEADRIRELLQTYGVTLEDTLQGTQWHIKAHNVKF</sequence>
<evidence type="ECO:0000313" key="14">
    <source>
        <dbReference type="EMBL" id="MCX2564716.1"/>
    </source>
</evidence>
<dbReference type="PANTHER" id="PTHR10890:SF3">
    <property type="entry name" value="CYSTEINE--TRNA LIGASE, CYTOPLASMIC"/>
    <property type="match status" value="1"/>
</dbReference>
<keyword evidence="4 12" id="KW-0963">Cytoplasm</keyword>
<dbReference type="SMART" id="SM00840">
    <property type="entry name" value="DALR_2"/>
    <property type="match status" value="1"/>
</dbReference>
<feature type="binding site" evidence="12">
    <location>
        <position position="39"/>
    </location>
    <ligand>
        <name>Zn(2+)</name>
        <dbReference type="ChEBI" id="CHEBI:29105"/>
    </ligand>
</feature>
<dbReference type="InterPro" id="IPR015803">
    <property type="entry name" value="Cys-tRNA-ligase"/>
</dbReference>
<dbReference type="SUPFAM" id="SSF47323">
    <property type="entry name" value="Anticodon-binding domain of a subclass of class I aminoacyl-tRNA synthetases"/>
    <property type="match status" value="1"/>
</dbReference>
<comment type="caution">
    <text evidence="14">The sequence shown here is derived from an EMBL/GenBank/DDBJ whole genome shotgun (WGS) entry which is preliminary data.</text>
</comment>
<dbReference type="GO" id="GO:0004817">
    <property type="term" value="F:cysteine-tRNA ligase activity"/>
    <property type="evidence" value="ECO:0007669"/>
    <property type="project" value="UniProtKB-EC"/>
</dbReference>
<feature type="binding site" evidence="12">
    <location>
        <position position="248"/>
    </location>
    <ligand>
        <name>Zn(2+)</name>
        <dbReference type="ChEBI" id="CHEBI:29105"/>
    </ligand>
</feature>
<evidence type="ECO:0000256" key="6">
    <source>
        <dbReference type="ARBA" id="ARBA00022723"/>
    </source>
</evidence>
<keyword evidence="11 12" id="KW-0030">Aminoacyl-tRNA synthetase</keyword>
<feature type="short sequence motif" description="'HIGH' region" evidence="12">
    <location>
        <begin position="41"/>
        <end position="51"/>
    </location>
</feature>
<dbReference type="Gene3D" id="3.40.50.620">
    <property type="entry name" value="HUPs"/>
    <property type="match status" value="1"/>
</dbReference>
<dbReference type="Pfam" id="PF01406">
    <property type="entry name" value="tRNA-synt_1e"/>
    <property type="match status" value="1"/>
</dbReference>
<evidence type="ECO:0000256" key="3">
    <source>
        <dbReference type="ARBA" id="ARBA00011245"/>
    </source>
</evidence>
<evidence type="ECO:0000256" key="2">
    <source>
        <dbReference type="ARBA" id="ARBA00005594"/>
    </source>
</evidence>
<organism evidence="14 15">
    <name type="scientific">Acetobacter thailandicus</name>
    <dbReference type="NCBI Taxonomy" id="1502842"/>
    <lineage>
        <taxon>Bacteria</taxon>
        <taxon>Pseudomonadati</taxon>
        <taxon>Pseudomonadota</taxon>
        <taxon>Alphaproteobacteria</taxon>
        <taxon>Acetobacterales</taxon>
        <taxon>Acetobacteraceae</taxon>
        <taxon>Acetobacter</taxon>
    </lineage>
</organism>
<dbReference type="PRINTS" id="PR00983">
    <property type="entry name" value="TRNASYNTHCYS"/>
</dbReference>
<accession>A0ABT3QHG1</accession>
<dbReference type="SUPFAM" id="SSF52374">
    <property type="entry name" value="Nucleotidylyl transferase"/>
    <property type="match status" value="1"/>
</dbReference>
<proteinExistence type="inferred from homology"/>
<evidence type="ECO:0000259" key="13">
    <source>
        <dbReference type="SMART" id="SM00840"/>
    </source>
</evidence>
<comment type="subunit">
    <text evidence="3 12">Monomer.</text>
</comment>
<comment type="similarity">
    <text evidence="2 12">Belongs to the class-I aminoacyl-tRNA synthetase family.</text>
</comment>
<dbReference type="EMBL" id="JAPIUZ010000010">
    <property type="protein sequence ID" value="MCX2564716.1"/>
    <property type="molecule type" value="Genomic_DNA"/>
</dbReference>
<evidence type="ECO:0000256" key="9">
    <source>
        <dbReference type="ARBA" id="ARBA00022840"/>
    </source>
</evidence>
<evidence type="ECO:0000256" key="5">
    <source>
        <dbReference type="ARBA" id="ARBA00022598"/>
    </source>
</evidence>
<dbReference type="EC" id="6.1.1.16" evidence="12"/>
<dbReference type="Pfam" id="PF09190">
    <property type="entry name" value="DALR_2"/>
    <property type="match status" value="1"/>
</dbReference>
<evidence type="ECO:0000256" key="8">
    <source>
        <dbReference type="ARBA" id="ARBA00022833"/>
    </source>
</evidence>
<evidence type="ECO:0000256" key="4">
    <source>
        <dbReference type="ARBA" id="ARBA00022490"/>
    </source>
</evidence>
<keyword evidence="5 12" id="KW-0436">Ligase</keyword>
<dbReference type="InterPro" id="IPR056411">
    <property type="entry name" value="CysS_C"/>
</dbReference>
<name>A0ABT3QHG1_9PROT</name>
<dbReference type="RefSeq" id="WP_173560334.1">
    <property type="nucleotide sequence ID" value="NZ_JAERKX010000002.1"/>
</dbReference>
<evidence type="ECO:0000256" key="1">
    <source>
        <dbReference type="ARBA" id="ARBA00004496"/>
    </source>
</evidence>
<comment type="catalytic activity">
    <reaction evidence="12">
        <text>tRNA(Cys) + L-cysteine + ATP = L-cysteinyl-tRNA(Cys) + AMP + diphosphate</text>
        <dbReference type="Rhea" id="RHEA:17773"/>
        <dbReference type="Rhea" id="RHEA-COMP:9661"/>
        <dbReference type="Rhea" id="RHEA-COMP:9679"/>
        <dbReference type="ChEBI" id="CHEBI:30616"/>
        <dbReference type="ChEBI" id="CHEBI:33019"/>
        <dbReference type="ChEBI" id="CHEBI:35235"/>
        <dbReference type="ChEBI" id="CHEBI:78442"/>
        <dbReference type="ChEBI" id="CHEBI:78517"/>
        <dbReference type="ChEBI" id="CHEBI:456215"/>
        <dbReference type="EC" id="6.1.1.16"/>
    </reaction>
</comment>
<dbReference type="HAMAP" id="MF_00041">
    <property type="entry name" value="Cys_tRNA_synth"/>
    <property type="match status" value="1"/>
</dbReference>
<evidence type="ECO:0000256" key="11">
    <source>
        <dbReference type="ARBA" id="ARBA00023146"/>
    </source>
</evidence>
<feature type="binding site" evidence="12">
    <location>
        <position position="219"/>
    </location>
    <ligand>
        <name>Zn(2+)</name>
        <dbReference type="ChEBI" id="CHEBI:29105"/>
    </ligand>
</feature>
<dbReference type="Proteomes" id="UP001301152">
    <property type="component" value="Unassembled WGS sequence"/>
</dbReference>
<keyword evidence="10 12" id="KW-0648">Protein biosynthesis</keyword>
<gene>
    <name evidence="12 14" type="primary">cysS</name>
    <name evidence="14" type="ORF">OQ497_12265</name>
</gene>
<comment type="subcellular location">
    <subcellularLocation>
        <location evidence="1 12">Cytoplasm</location>
    </subcellularLocation>
</comment>
<feature type="short sequence motif" description="'KMSKS' region" evidence="12">
    <location>
        <begin position="277"/>
        <end position="281"/>
    </location>
</feature>
<comment type="cofactor">
    <cofactor evidence="12">
        <name>Zn(2+)</name>
        <dbReference type="ChEBI" id="CHEBI:29105"/>
    </cofactor>
    <text evidence="12">Binds 1 zinc ion per subunit.</text>
</comment>
<dbReference type="CDD" id="cd00672">
    <property type="entry name" value="CysRS_core"/>
    <property type="match status" value="1"/>
</dbReference>
<dbReference type="InterPro" id="IPR032678">
    <property type="entry name" value="tRNA-synt_1_cat_dom"/>
</dbReference>
<evidence type="ECO:0000256" key="12">
    <source>
        <dbReference type="HAMAP-Rule" id="MF_00041"/>
    </source>
</evidence>
<dbReference type="NCBIfam" id="TIGR00435">
    <property type="entry name" value="cysS"/>
    <property type="match status" value="1"/>
</dbReference>
<dbReference type="InterPro" id="IPR024909">
    <property type="entry name" value="Cys-tRNA/MSH_ligase"/>
</dbReference>
<dbReference type="PANTHER" id="PTHR10890">
    <property type="entry name" value="CYSTEINYL-TRNA SYNTHETASE"/>
    <property type="match status" value="1"/>
</dbReference>
<dbReference type="InterPro" id="IPR014729">
    <property type="entry name" value="Rossmann-like_a/b/a_fold"/>
</dbReference>
<dbReference type="Gene3D" id="1.20.120.1910">
    <property type="entry name" value="Cysteine-tRNA ligase, C-terminal anti-codon recognition domain"/>
    <property type="match status" value="1"/>
</dbReference>
<keyword evidence="6 12" id="KW-0479">Metal-binding</keyword>
<keyword evidence="7 12" id="KW-0547">Nucleotide-binding</keyword>
<keyword evidence="9 12" id="KW-0067">ATP-binding</keyword>